<protein>
    <submittedName>
        <fullName evidence="1">Uncharacterized protein</fullName>
    </submittedName>
</protein>
<sequence>MLISCLNIAPPSPEPSVLRCWQSTLAEASTSVFEASAPVDFLLEASTPADYPLEASTPVSPLLQTSTPADSLLEALTPADFKPQYLFVPFSKSQLNNLVFEVTLL</sequence>
<reference evidence="1 2" key="1">
    <citation type="journal article" date="2024" name="BMC Genomics">
        <title>Genome assembly of redclaw crayfish (Cherax quadricarinatus) provides insights into its immune adaptation and hypoxia tolerance.</title>
        <authorList>
            <person name="Liu Z."/>
            <person name="Zheng J."/>
            <person name="Li H."/>
            <person name="Fang K."/>
            <person name="Wang S."/>
            <person name="He J."/>
            <person name="Zhou D."/>
            <person name="Weng S."/>
            <person name="Chi M."/>
            <person name="Gu Z."/>
            <person name="He J."/>
            <person name="Li F."/>
            <person name="Wang M."/>
        </authorList>
    </citation>
    <scope>NUCLEOTIDE SEQUENCE [LARGE SCALE GENOMIC DNA]</scope>
    <source>
        <strain evidence="1">ZL_2023a</strain>
    </source>
</reference>
<evidence type="ECO:0000313" key="2">
    <source>
        <dbReference type="Proteomes" id="UP001445076"/>
    </source>
</evidence>
<gene>
    <name evidence="1" type="ORF">OTU49_005622</name>
</gene>
<comment type="caution">
    <text evidence="1">The sequence shown here is derived from an EMBL/GenBank/DDBJ whole genome shotgun (WGS) entry which is preliminary data.</text>
</comment>
<proteinExistence type="predicted"/>
<accession>A0AAW0X6G8</accession>
<dbReference type="AlphaFoldDB" id="A0AAW0X6G8"/>
<dbReference type="EMBL" id="JARKIK010000048">
    <property type="protein sequence ID" value="KAK8735331.1"/>
    <property type="molecule type" value="Genomic_DNA"/>
</dbReference>
<name>A0AAW0X6G8_CHEQU</name>
<evidence type="ECO:0000313" key="1">
    <source>
        <dbReference type="EMBL" id="KAK8735331.1"/>
    </source>
</evidence>
<keyword evidence="2" id="KW-1185">Reference proteome</keyword>
<dbReference type="Proteomes" id="UP001445076">
    <property type="component" value="Unassembled WGS sequence"/>
</dbReference>
<organism evidence="1 2">
    <name type="scientific">Cherax quadricarinatus</name>
    <name type="common">Australian red claw crayfish</name>
    <dbReference type="NCBI Taxonomy" id="27406"/>
    <lineage>
        <taxon>Eukaryota</taxon>
        <taxon>Metazoa</taxon>
        <taxon>Ecdysozoa</taxon>
        <taxon>Arthropoda</taxon>
        <taxon>Crustacea</taxon>
        <taxon>Multicrustacea</taxon>
        <taxon>Malacostraca</taxon>
        <taxon>Eumalacostraca</taxon>
        <taxon>Eucarida</taxon>
        <taxon>Decapoda</taxon>
        <taxon>Pleocyemata</taxon>
        <taxon>Astacidea</taxon>
        <taxon>Parastacoidea</taxon>
        <taxon>Parastacidae</taxon>
        <taxon>Cherax</taxon>
    </lineage>
</organism>